<keyword evidence="8" id="KW-0746">Sphingolipid metabolism</keyword>
<evidence type="ECO:0000256" key="4">
    <source>
        <dbReference type="ARBA" id="ARBA00004991"/>
    </source>
</evidence>
<evidence type="ECO:0000256" key="12">
    <source>
        <dbReference type="ARBA" id="ARBA00023239"/>
    </source>
</evidence>
<reference evidence="19" key="1">
    <citation type="submission" date="2017-02" db="UniProtKB">
        <authorList>
            <consortium name="WormBaseParasite"/>
        </authorList>
    </citation>
    <scope>IDENTIFICATION</scope>
</reference>
<dbReference type="Pfam" id="PF00282">
    <property type="entry name" value="Pyridoxal_deC"/>
    <property type="match status" value="1"/>
</dbReference>
<name>A0A0N4ZAT2_PARTI</name>
<dbReference type="SUPFAM" id="SSF53383">
    <property type="entry name" value="PLP-dependent transferases"/>
    <property type="match status" value="1"/>
</dbReference>
<keyword evidence="12 17" id="KW-0456">Lyase</keyword>
<evidence type="ECO:0000256" key="3">
    <source>
        <dbReference type="ARBA" id="ARBA00004760"/>
    </source>
</evidence>
<dbReference type="InterPro" id="IPR015422">
    <property type="entry name" value="PyrdxlP-dep_Trfase_small"/>
</dbReference>
<keyword evidence="18" id="KW-1185">Reference proteome</keyword>
<dbReference type="PANTHER" id="PTHR42735">
    <property type="match status" value="1"/>
</dbReference>
<dbReference type="GO" id="GO:0019752">
    <property type="term" value="P:carboxylic acid metabolic process"/>
    <property type="evidence" value="ECO:0007669"/>
    <property type="project" value="InterPro"/>
</dbReference>
<dbReference type="FunFam" id="6.10.140.2150:FF:000001">
    <property type="entry name" value="Sphingosine-1-phosphate lyase 1"/>
    <property type="match status" value="1"/>
</dbReference>
<evidence type="ECO:0000313" key="19">
    <source>
        <dbReference type="WBParaSite" id="PTRK_0000464600.1"/>
    </source>
</evidence>
<keyword evidence="5" id="KW-0812">Transmembrane</keyword>
<accession>A0A0N4ZAT2</accession>
<dbReference type="STRING" id="131310.A0A0N4ZAT2"/>
<dbReference type="GO" id="GO:0030170">
    <property type="term" value="F:pyridoxal phosphate binding"/>
    <property type="evidence" value="ECO:0007669"/>
    <property type="project" value="InterPro"/>
</dbReference>
<evidence type="ECO:0000313" key="18">
    <source>
        <dbReference type="Proteomes" id="UP000038045"/>
    </source>
</evidence>
<evidence type="ECO:0000256" key="5">
    <source>
        <dbReference type="ARBA" id="ARBA00022692"/>
    </source>
</evidence>
<evidence type="ECO:0000256" key="17">
    <source>
        <dbReference type="RuleBase" id="RU000382"/>
    </source>
</evidence>
<evidence type="ECO:0000256" key="6">
    <source>
        <dbReference type="ARBA" id="ARBA00022824"/>
    </source>
</evidence>
<dbReference type="FunFam" id="3.40.640.10:FF:000020">
    <property type="entry name" value="sphingosine-1-phosphate lyase 1"/>
    <property type="match status" value="1"/>
</dbReference>
<dbReference type="WBParaSite" id="PTRK_0000464600.1">
    <property type="protein sequence ID" value="PTRK_0000464600.1"/>
    <property type="gene ID" value="PTRK_0000464600"/>
</dbReference>
<dbReference type="Gene3D" id="6.10.140.2150">
    <property type="match status" value="1"/>
</dbReference>
<dbReference type="InterPro" id="IPR050477">
    <property type="entry name" value="GrpII_AminoAcid_Decarb"/>
</dbReference>
<evidence type="ECO:0000256" key="14">
    <source>
        <dbReference type="ARBA" id="ARBA00038965"/>
    </source>
</evidence>
<evidence type="ECO:0000256" key="15">
    <source>
        <dbReference type="ARBA" id="ARBA00042568"/>
    </source>
</evidence>
<evidence type="ECO:0000256" key="10">
    <source>
        <dbReference type="ARBA" id="ARBA00023098"/>
    </source>
</evidence>
<comment type="similarity">
    <text evidence="13">Belongs to the group II decarboxylase family. Sphingosine-1-phosphate lyase subfamily.</text>
</comment>
<evidence type="ECO:0000256" key="16">
    <source>
        <dbReference type="PIRSR" id="PIRSR602129-50"/>
    </source>
</evidence>
<evidence type="ECO:0000256" key="13">
    <source>
        <dbReference type="ARBA" id="ARBA00038302"/>
    </source>
</evidence>
<keyword evidence="11" id="KW-0472">Membrane</keyword>
<dbReference type="PANTHER" id="PTHR42735:SF15">
    <property type="entry name" value="SPHINGOSINE PHOSPHATE LYASE"/>
    <property type="match status" value="1"/>
</dbReference>
<dbReference type="GO" id="GO:0008117">
    <property type="term" value="F:sphinganine-1-phosphate aldolase activity"/>
    <property type="evidence" value="ECO:0007669"/>
    <property type="project" value="UniProtKB-EC"/>
</dbReference>
<keyword evidence="10" id="KW-0443">Lipid metabolism</keyword>
<comment type="cofactor">
    <cofactor evidence="1 16 17">
        <name>pyridoxal 5'-phosphate</name>
        <dbReference type="ChEBI" id="CHEBI:597326"/>
    </cofactor>
</comment>
<dbReference type="Gene3D" id="3.90.1150.10">
    <property type="entry name" value="Aspartate Aminotransferase, domain 1"/>
    <property type="match status" value="1"/>
</dbReference>
<dbReference type="GO" id="GO:0030149">
    <property type="term" value="P:sphingolipid catabolic process"/>
    <property type="evidence" value="ECO:0007669"/>
    <property type="project" value="TreeGrafter"/>
</dbReference>
<evidence type="ECO:0000256" key="1">
    <source>
        <dbReference type="ARBA" id="ARBA00001933"/>
    </source>
</evidence>
<evidence type="ECO:0000256" key="11">
    <source>
        <dbReference type="ARBA" id="ARBA00023136"/>
    </source>
</evidence>
<dbReference type="AlphaFoldDB" id="A0A0N4ZAT2"/>
<evidence type="ECO:0000256" key="2">
    <source>
        <dbReference type="ARBA" id="ARBA00004389"/>
    </source>
</evidence>
<dbReference type="EC" id="4.1.2.27" evidence="14"/>
<organism evidence="18 19">
    <name type="scientific">Parastrongyloides trichosuri</name>
    <name type="common">Possum-specific nematode worm</name>
    <dbReference type="NCBI Taxonomy" id="131310"/>
    <lineage>
        <taxon>Eukaryota</taxon>
        <taxon>Metazoa</taxon>
        <taxon>Ecdysozoa</taxon>
        <taxon>Nematoda</taxon>
        <taxon>Chromadorea</taxon>
        <taxon>Rhabditida</taxon>
        <taxon>Tylenchina</taxon>
        <taxon>Panagrolaimomorpha</taxon>
        <taxon>Strongyloidoidea</taxon>
        <taxon>Strongyloididae</taxon>
        <taxon>Parastrongyloides</taxon>
    </lineage>
</organism>
<comment type="pathway">
    <text evidence="4">Sphingolipid metabolism.</text>
</comment>
<dbReference type="InterPro" id="IPR015421">
    <property type="entry name" value="PyrdxlP-dep_Trfase_major"/>
</dbReference>
<dbReference type="InterPro" id="IPR015424">
    <property type="entry name" value="PyrdxlP-dep_Trfase"/>
</dbReference>
<feature type="modified residue" description="N6-(pyridoxal phosphate)lysine" evidence="16">
    <location>
        <position position="277"/>
    </location>
</feature>
<dbReference type="Gene3D" id="3.40.640.10">
    <property type="entry name" value="Type I PLP-dependent aspartate aminotransferase-like (Major domain)"/>
    <property type="match status" value="1"/>
</dbReference>
<comment type="subcellular location">
    <subcellularLocation>
        <location evidence="2">Endoplasmic reticulum membrane</location>
        <topology evidence="2">Single-pass membrane protein</topology>
    </subcellularLocation>
</comment>
<evidence type="ECO:0000256" key="7">
    <source>
        <dbReference type="ARBA" id="ARBA00022898"/>
    </source>
</evidence>
<evidence type="ECO:0000256" key="9">
    <source>
        <dbReference type="ARBA" id="ARBA00022989"/>
    </source>
</evidence>
<protein>
    <recommendedName>
        <fullName evidence="14">sphinganine-1-phosphate aldolase</fullName>
        <ecNumber evidence="14">4.1.2.27</ecNumber>
    </recommendedName>
    <alternativeName>
        <fullName evidence="15">Sphingosine-1-phosphate aldolase</fullName>
    </alternativeName>
</protein>
<evidence type="ECO:0000256" key="8">
    <source>
        <dbReference type="ARBA" id="ARBA00022919"/>
    </source>
</evidence>
<keyword evidence="7 16" id="KW-0663">Pyridoxal phosphate</keyword>
<dbReference type="Proteomes" id="UP000038045">
    <property type="component" value="Unplaced"/>
</dbReference>
<sequence>MIPYIKNKIKNELADIEKTLAESIHHVDKTGIYVSNIPSIGKSKEEIVAFVENYTNFETPKYLEGKVSGAVFNDECNDDEIECYKHILEKFAWSNLLWGKLFPGARKMESEVVRMVCNLMNGDEESCGVVSSGGTMSIILACLTYRNKALENGIQFPEMIIPISAHAAFLKAAEMFRMKVVHIQLDPVTFKVDIKKMKAAINSNTAMLVGSAPNFPYGSVDDIDEISKLGLKYNIPVHVDACCGGFILPFIDEIKYNIQPWDFRVPGVTSISADTHKYGLSPKGNSVVMYRNKRLIHYQYFCATDWTGGIYASPTLEGSRSGLNIAFAWTSLLYYGRNKYEDISKAIIETTRKIKEGLLKIPELQLQGDCDVCIVSMTSSVIDINRFSSIMEKKGWYLNNLQFPSGCNLMVTLNHTKATVANDFIEACKETVDEIKKIKEDKIEGTAALYGMAQKIPDRSLVKDFASIFLDISYSSPDILKHC</sequence>
<proteinExistence type="inferred from homology"/>
<keyword evidence="9" id="KW-1133">Transmembrane helix</keyword>
<keyword evidence="6" id="KW-0256">Endoplasmic reticulum</keyword>
<dbReference type="InterPro" id="IPR002129">
    <property type="entry name" value="PyrdxlP-dep_de-COase"/>
</dbReference>
<dbReference type="GO" id="GO:0005789">
    <property type="term" value="C:endoplasmic reticulum membrane"/>
    <property type="evidence" value="ECO:0007669"/>
    <property type="project" value="UniProtKB-SubCell"/>
</dbReference>
<comment type="pathway">
    <text evidence="3">Lipid metabolism; sphingolipid metabolism.</text>
</comment>